<feature type="region of interest" description="Disordered" evidence="2">
    <location>
        <begin position="372"/>
        <end position="392"/>
    </location>
</feature>
<dbReference type="Proteomes" id="UP000001508">
    <property type="component" value="Chromosome"/>
</dbReference>
<dbReference type="NCBIfam" id="TIGR01420">
    <property type="entry name" value="pilT_fam"/>
    <property type="match status" value="1"/>
</dbReference>
<proteinExistence type="inferred from homology"/>
<dbReference type="OrthoDB" id="9805147at2"/>
<protein>
    <submittedName>
        <fullName evidence="4">Twitching motility protein</fullName>
    </submittedName>
</protein>
<dbReference type="InterPro" id="IPR006321">
    <property type="entry name" value="PilT/PilU"/>
</dbReference>
<dbReference type="eggNOG" id="COG2805">
    <property type="taxonomic scope" value="Bacteria"/>
</dbReference>
<dbReference type="GO" id="GO:0016887">
    <property type="term" value="F:ATP hydrolysis activity"/>
    <property type="evidence" value="ECO:0007669"/>
    <property type="project" value="InterPro"/>
</dbReference>
<comment type="similarity">
    <text evidence="1">Belongs to the GSP E family.</text>
</comment>
<organism evidence="4 5">
    <name type="scientific">Desulfurivibrio alkaliphilus (strain DSM 19089 / UNIQEM U267 / AHT2)</name>
    <dbReference type="NCBI Taxonomy" id="589865"/>
    <lineage>
        <taxon>Bacteria</taxon>
        <taxon>Pseudomonadati</taxon>
        <taxon>Thermodesulfobacteriota</taxon>
        <taxon>Desulfobulbia</taxon>
        <taxon>Desulfobulbales</taxon>
        <taxon>Desulfobulbaceae</taxon>
        <taxon>Desulfurivibrio</taxon>
    </lineage>
</organism>
<dbReference type="PANTHER" id="PTHR30486:SF16">
    <property type="entry name" value="TWITCHING MOTILITY PROTEIN PILT"/>
    <property type="match status" value="1"/>
</dbReference>
<dbReference type="Gene3D" id="3.40.50.300">
    <property type="entry name" value="P-loop containing nucleotide triphosphate hydrolases"/>
    <property type="match status" value="1"/>
</dbReference>
<dbReference type="GO" id="GO:0005524">
    <property type="term" value="F:ATP binding"/>
    <property type="evidence" value="ECO:0007669"/>
    <property type="project" value="InterPro"/>
</dbReference>
<dbReference type="InterPro" id="IPR027417">
    <property type="entry name" value="P-loop_NTPase"/>
</dbReference>
<dbReference type="EMBL" id="CP001940">
    <property type="protein sequence ID" value="ADH86187.1"/>
    <property type="molecule type" value="Genomic_DNA"/>
</dbReference>
<evidence type="ECO:0000259" key="3">
    <source>
        <dbReference type="Pfam" id="PF00437"/>
    </source>
</evidence>
<dbReference type="HOGENOM" id="CLU_013446_4_0_7"/>
<evidence type="ECO:0000313" key="4">
    <source>
        <dbReference type="EMBL" id="ADH86187.1"/>
    </source>
</evidence>
<feature type="domain" description="Bacterial type II secretion system protein E" evidence="3">
    <location>
        <begin position="117"/>
        <end position="281"/>
    </location>
</feature>
<dbReference type="PANTHER" id="PTHR30486">
    <property type="entry name" value="TWITCHING MOTILITY PROTEIN PILT"/>
    <property type="match status" value="1"/>
</dbReference>
<accession>D6Z3R2</accession>
<evidence type="ECO:0000256" key="1">
    <source>
        <dbReference type="ARBA" id="ARBA00006611"/>
    </source>
</evidence>
<evidence type="ECO:0000256" key="2">
    <source>
        <dbReference type="SAM" id="MobiDB-lite"/>
    </source>
</evidence>
<dbReference type="CDD" id="cd01131">
    <property type="entry name" value="PilT"/>
    <property type="match status" value="1"/>
</dbReference>
<dbReference type="SUPFAM" id="SSF52540">
    <property type="entry name" value="P-loop containing nucleoside triphosphate hydrolases"/>
    <property type="match status" value="1"/>
</dbReference>
<dbReference type="Pfam" id="PF00437">
    <property type="entry name" value="T2SSE"/>
    <property type="match status" value="1"/>
</dbReference>
<dbReference type="InterPro" id="IPR001482">
    <property type="entry name" value="T2SS/T4SS_dom"/>
</dbReference>
<sequence length="392" mass="44220">MKEAEINYWISSMLESFDNVSDLNVTVKRPLQVESSGRLTPVEITPPVEELTPFQTEVFALNLIKGNKRLLNDLIEHGSCDLSHELDTKARFRVNIFFRQGHLTTVLRRLSTEVPTISQLNLPDALKKTNIDRTGFILVTGATGTGKSTTLAALLDMFNNERPEHIVTLEDPIEFVHQHKMATFNQRELGTDFDDFASGLRAALRQAPKIILVGEMRDRVTMEIGLTAAETGHLVLSTLHTINAGQTINRILGMFEHHEQGQIRNRLADTLRWVVSQRLLPKEGGGRVAALEIMGTSLRVRELILNGEQEDKTFYDVIADARAAGWQTFDQHILDLYEQGKINEKTAIGYATRRTAINRGLDQIKAARGEETSKIKDLSMEEGEEQGRRRRR</sequence>
<dbReference type="InterPro" id="IPR050921">
    <property type="entry name" value="T4SS_GSP_E_ATPase"/>
</dbReference>
<keyword evidence="5" id="KW-1185">Reference proteome</keyword>
<dbReference type="STRING" id="589865.DaAHT2_1492"/>
<name>D6Z3R2_DESAT</name>
<dbReference type="Gene3D" id="3.30.450.90">
    <property type="match status" value="1"/>
</dbReference>
<evidence type="ECO:0000313" key="5">
    <source>
        <dbReference type="Proteomes" id="UP000001508"/>
    </source>
</evidence>
<dbReference type="RefSeq" id="WP_013163714.1">
    <property type="nucleotide sequence ID" value="NC_014216.1"/>
</dbReference>
<dbReference type="KEGG" id="dak:DaAHT2_1492"/>
<reference evidence="5" key="1">
    <citation type="submission" date="2010-02" db="EMBL/GenBank/DDBJ databases">
        <title>Complete sequence of Desulfurivibrio alkaliphilus AHT2.</title>
        <authorList>
            <consortium name="US DOE Joint Genome Institute"/>
            <person name="Pitluck S."/>
            <person name="Chertkov O."/>
            <person name="Detter J.C."/>
            <person name="Han C."/>
            <person name="Tapia R."/>
            <person name="Larimer F."/>
            <person name="Land M."/>
            <person name="Hauser L."/>
            <person name="Kyrpides N."/>
            <person name="Mikhailova N."/>
            <person name="Sorokin D.Y."/>
            <person name="Muyzer G."/>
            <person name="Woyke T."/>
        </authorList>
    </citation>
    <scope>NUCLEOTIDE SEQUENCE [LARGE SCALE GENOMIC DNA]</scope>
    <source>
        <strain evidence="5">DSM 19089 / UNIQEM U267 / AHT2</strain>
    </source>
</reference>
<dbReference type="InParanoid" id="D6Z3R2"/>
<dbReference type="AlphaFoldDB" id="D6Z3R2"/>
<gene>
    <name evidence="4" type="ordered locus">DaAHT2_1492</name>
</gene>